<evidence type="ECO:0000313" key="1">
    <source>
        <dbReference type="EMBL" id="MCG2432170.1"/>
    </source>
</evidence>
<protein>
    <submittedName>
        <fullName evidence="1">Uncharacterized protein</fullName>
    </submittedName>
</protein>
<sequence>MGLVKQWMLDNEYNNSLTEFLRQLLENDQLSGAIEGITKQILDKGMDSLKGAQRPVIESFVENYTRNIECERCSNGNLSELTDYLFIEENGLCPMCEYDREKFMRD</sequence>
<keyword evidence="2" id="KW-1185">Reference proteome</keyword>
<gene>
    <name evidence="1" type="ORF">K8344_13665</name>
</gene>
<comment type="caution">
    <text evidence="1">The sequence shown here is derived from an EMBL/GenBank/DDBJ whole genome shotgun (WGS) entry which is preliminary data.</text>
</comment>
<dbReference type="Proteomes" id="UP001139462">
    <property type="component" value="Unassembled WGS sequence"/>
</dbReference>
<name>A0A9X1R2X9_9FLAO</name>
<dbReference type="RefSeq" id="WP_237609237.1">
    <property type="nucleotide sequence ID" value="NZ_JAIRBB010000028.1"/>
</dbReference>
<dbReference type="EMBL" id="JAIRBB010000028">
    <property type="protein sequence ID" value="MCG2432170.1"/>
    <property type="molecule type" value="Genomic_DNA"/>
</dbReference>
<evidence type="ECO:0000313" key="2">
    <source>
        <dbReference type="Proteomes" id="UP001139462"/>
    </source>
</evidence>
<organism evidence="1 2">
    <name type="scientific">Aequorivita xiaoshiensis</name>
    <dbReference type="NCBI Taxonomy" id="2874476"/>
    <lineage>
        <taxon>Bacteria</taxon>
        <taxon>Pseudomonadati</taxon>
        <taxon>Bacteroidota</taxon>
        <taxon>Flavobacteriia</taxon>
        <taxon>Flavobacteriales</taxon>
        <taxon>Flavobacteriaceae</taxon>
        <taxon>Aequorivita</taxon>
    </lineage>
</organism>
<proteinExistence type="predicted"/>
<accession>A0A9X1R2X9</accession>
<dbReference type="AlphaFoldDB" id="A0A9X1R2X9"/>
<reference evidence="1" key="1">
    <citation type="submission" date="2021-09" db="EMBL/GenBank/DDBJ databases">
        <title>Genome of Aequorivita sp. strain F64183.</title>
        <authorList>
            <person name="Wang Y."/>
        </authorList>
    </citation>
    <scope>NUCLEOTIDE SEQUENCE</scope>
    <source>
        <strain evidence="1">F64183</strain>
    </source>
</reference>